<dbReference type="AlphaFoldDB" id="A0A6A6G6M4"/>
<dbReference type="Pfam" id="PF01048">
    <property type="entry name" value="PNP_UDP_1"/>
    <property type="match status" value="1"/>
</dbReference>
<dbReference type="PANTHER" id="PTHR46082:SF6">
    <property type="entry name" value="AAA+ ATPASE DOMAIN-CONTAINING PROTEIN-RELATED"/>
    <property type="match status" value="1"/>
</dbReference>
<dbReference type="Gene3D" id="2.120.10.70">
    <property type="entry name" value="Fucose-specific lectin"/>
    <property type="match status" value="1"/>
</dbReference>
<keyword evidence="1" id="KW-1133">Transmembrane helix</keyword>
<feature type="transmembrane region" description="Helical" evidence="1">
    <location>
        <begin position="377"/>
        <end position="398"/>
    </location>
</feature>
<accession>A0A6A6G6M4</accession>
<keyword evidence="1" id="KW-0812">Transmembrane</keyword>
<name>A0A6A6G6M4_9PEZI</name>
<dbReference type="PANTHER" id="PTHR46082">
    <property type="entry name" value="ATP/GTP-BINDING PROTEIN-RELATED"/>
    <property type="match status" value="1"/>
</dbReference>
<dbReference type="SUPFAM" id="SSF89372">
    <property type="entry name" value="Fucose-specific lectin"/>
    <property type="match status" value="1"/>
</dbReference>
<dbReference type="GO" id="GO:0003824">
    <property type="term" value="F:catalytic activity"/>
    <property type="evidence" value="ECO:0007669"/>
    <property type="project" value="InterPro"/>
</dbReference>
<dbReference type="EMBL" id="ML992510">
    <property type="protein sequence ID" value="KAF2221274.1"/>
    <property type="molecule type" value="Genomic_DNA"/>
</dbReference>
<protein>
    <recommendedName>
        <fullName evidence="2">Nucleoside phosphorylase domain-containing protein</fullName>
    </recommendedName>
</protein>
<dbReference type="Proteomes" id="UP000799538">
    <property type="component" value="Unassembled WGS sequence"/>
</dbReference>
<evidence type="ECO:0000259" key="2">
    <source>
        <dbReference type="Pfam" id="PF01048"/>
    </source>
</evidence>
<reference evidence="4" key="1">
    <citation type="journal article" date="2020" name="Stud. Mycol.">
        <title>101 Dothideomycetes genomes: A test case for predicting lifestyles and emergence of pathogens.</title>
        <authorList>
            <person name="Haridas S."/>
            <person name="Albert R."/>
            <person name="Binder M."/>
            <person name="Bloem J."/>
            <person name="LaButti K."/>
            <person name="Salamov A."/>
            <person name="Andreopoulos B."/>
            <person name="Baker S."/>
            <person name="Barry K."/>
            <person name="Bills G."/>
            <person name="Bluhm B."/>
            <person name="Cannon C."/>
            <person name="Castanera R."/>
            <person name="Culley D."/>
            <person name="Daum C."/>
            <person name="Ezra D."/>
            <person name="Gonzalez J."/>
            <person name="Henrissat B."/>
            <person name="Kuo A."/>
            <person name="Liang C."/>
            <person name="Lipzen A."/>
            <person name="Lutzoni F."/>
            <person name="Magnuson J."/>
            <person name="Mondo S."/>
            <person name="Nolan M."/>
            <person name="Ohm R."/>
            <person name="Pangilinan J."/>
            <person name="Park H.-J."/>
            <person name="Ramirez L."/>
            <person name="Alfaro M."/>
            <person name="Sun H."/>
            <person name="Tritt A."/>
            <person name="Yoshinaga Y."/>
            <person name="Zwiers L.-H."/>
            <person name="Turgeon B."/>
            <person name="Goodwin S."/>
            <person name="Spatafora J."/>
            <person name="Crous P."/>
            <person name="Grigoriev I."/>
        </authorList>
    </citation>
    <scope>NUCLEOTIDE SEQUENCE [LARGE SCALE GENOMIC DNA]</scope>
    <source>
        <strain evidence="4">CECT 20119</strain>
    </source>
</reference>
<evidence type="ECO:0000313" key="4">
    <source>
        <dbReference type="Proteomes" id="UP000799538"/>
    </source>
</evidence>
<sequence length="745" mass="81838">MVIANRLLTPGMELRALDRSHYQVAILCAPPIEAEAVIAALDKDDSNHEQRWALRGDTTSYTTGVWVGRPVVVIHCGDIGKAAATSAITNACRTFSSLQLVLLVGICGGIPVRRGCRHTYLGDLIISTSIKVYDFGSQLDGHFKEKIEDEAINPRPLFGLPSFLNKLDTETNRQRLREDVKQTMELLAHRHERYSWPATDGRSYYPSDSYHRHRPDASCDCAKDDVCDVATKTSCEALGCDPTLKVVRCERCHQNPGSCSHDPQILFGRVGTADTVVKSGTYRDKVAEEGDLIAFEMEASGSWERLPTIVVKAVSDYADSHKNKSWQIYAAAVAASGAKALLKQWPWEETDEDTVLISKTRLTRTWISRCASQRRKWLVLGIAILVLMTTAAITGGVLGSRTDLTTQIPLINGTLPMILANRSGLAITQRPDGQGILTYLQAANGSIVEISHDNAALAADSVNNLREPSGKAILPISDARLGTAMAAVSYSLDDTYYRHLVYGNTKLEPMHMLMSGTEGVWEGPFRLNAAWDGERMMSGPFGLAACVSMNEALSGIRVYYAQSTGQIKELWWNVNSAVTDPWWKVAIGAADKNAGLACAVSDVGDTSYMDLYCRNGTDTTLSQYRYEYPVNRSETYWRLVQNKGQADLRLATGTSISALAVASSQKQLLYYSGPDNSIRRATRSTNDTLAPYFSQTVNTQIRNDGVIASYLIGQTPLIVQQQGQVLKAWRLHDNGTVAATFSLWG</sequence>
<dbReference type="InterPro" id="IPR035994">
    <property type="entry name" value="Nucleoside_phosphorylase_sf"/>
</dbReference>
<evidence type="ECO:0000313" key="3">
    <source>
        <dbReference type="EMBL" id="KAF2221274.1"/>
    </source>
</evidence>
<dbReference type="GO" id="GO:0009116">
    <property type="term" value="P:nucleoside metabolic process"/>
    <property type="evidence" value="ECO:0007669"/>
    <property type="project" value="InterPro"/>
</dbReference>
<organism evidence="3 4">
    <name type="scientific">Elsinoe ampelina</name>
    <dbReference type="NCBI Taxonomy" id="302913"/>
    <lineage>
        <taxon>Eukaryota</taxon>
        <taxon>Fungi</taxon>
        <taxon>Dikarya</taxon>
        <taxon>Ascomycota</taxon>
        <taxon>Pezizomycotina</taxon>
        <taxon>Dothideomycetes</taxon>
        <taxon>Dothideomycetidae</taxon>
        <taxon>Myriangiales</taxon>
        <taxon>Elsinoaceae</taxon>
        <taxon>Elsinoe</taxon>
    </lineage>
</organism>
<keyword evidence="4" id="KW-1185">Reference proteome</keyword>
<proteinExistence type="predicted"/>
<keyword evidence="1" id="KW-0472">Membrane</keyword>
<dbReference type="Gene3D" id="3.40.50.1580">
    <property type="entry name" value="Nucleoside phosphorylase domain"/>
    <property type="match status" value="1"/>
</dbReference>
<gene>
    <name evidence="3" type="ORF">BDZ85DRAFT_14975</name>
</gene>
<evidence type="ECO:0000256" key="1">
    <source>
        <dbReference type="SAM" id="Phobius"/>
    </source>
</evidence>
<feature type="domain" description="Nucleoside phosphorylase" evidence="2">
    <location>
        <begin position="24"/>
        <end position="153"/>
    </location>
</feature>
<dbReference type="OrthoDB" id="194358at2759"/>
<dbReference type="InterPro" id="IPR053137">
    <property type="entry name" value="NLR-like"/>
</dbReference>
<dbReference type="InterPro" id="IPR000845">
    <property type="entry name" value="Nucleoside_phosphorylase_d"/>
</dbReference>
<dbReference type="SUPFAM" id="SSF53167">
    <property type="entry name" value="Purine and uridine phosphorylases"/>
    <property type="match status" value="1"/>
</dbReference>